<proteinExistence type="predicted"/>
<dbReference type="AlphaFoldDB" id="A0AAJ8BZ69"/>
<dbReference type="VEuPathDB" id="FungiDB:An18g03140"/>
<name>A0AAJ8BZ69_ASPNG</name>
<organism evidence="1">
    <name type="scientific">Aspergillus niger</name>
    <dbReference type="NCBI Taxonomy" id="5061"/>
    <lineage>
        <taxon>Eukaryota</taxon>
        <taxon>Fungi</taxon>
        <taxon>Dikarya</taxon>
        <taxon>Ascomycota</taxon>
        <taxon>Pezizomycotina</taxon>
        <taxon>Eurotiomycetes</taxon>
        <taxon>Eurotiomycetidae</taxon>
        <taxon>Eurotiales</taxon>
        <taxon>Aspergillaceae</taxon>
        <taxon>Aspergillus</taxon>
        <taxon>Aspergillus subgen. Circumdati</taxon>
    </lineage>
</organism>
<dbReference type="GeneID" id="84593688"/>
<protein>
    <submittedName>
        <fullName evidence="1">Uncharacterized protein</fullName>
    </submittedName>
</protein>
<reference evidence="1" key="1">
    <citation type="submission" date="2025-02" db="EMBL/GenBank/DDBJ databases">
        <authorList>
            <consortium name="NCBI Genome Project"/>
        </authorList>
    </citation>
    <scope>NUCLEOTIDE SEQUENCE</scope>
</reference>
<reference evidence="1" key="2">
    <citation type="submission" date="2025-08" db="UniProtKB">
        <authorList>
            <consortium name="RefSeq"/>
        </authorList>
    </citation>
    <scope>IDENTIFICATION</scope>
</reference>
<accession>A0AAJ8BZ69</accession>
<dbReference type="RefSeq" id="XP_059605653.1">
    <property type="nucleotide sequence ID" value="XM_059745705.1"/>
</dbReference>
<sequence>MPITPTTGTDTTPFRSQKIHLDGRKEKQTEMIRNPQLTDSLAVPFPRVLGPNSPVALVVVCLAWLHLRSTSGFSSLNSCTAPRYWCNYTGSTTPSYCVLQQYTYAYLCTSVTSQVTTYAGMGKRSVPSFFSTFSKWDEATSYLPLRGKTH</sequence>
<dbReference type="KEGG" id="ang:An18g03140"/>
<evidence type="ECO:0000313" key="1">
    <source>
        <dbReference type="RefSeq" id="XP_059605653.1"/>
    </source>
</evidence>
<gene>
    <name evidence="1" type="ORF">An18g03140</name>
</gene>